<dbReference type="EMBL" id="BJLH01000018">
    <property type="protein sequence ID" value="GEA62275.1"/>
    <property type="molecule type" value="Genomic_DNA"/>
</dbReference>
<dbReference type="AlphaFoldDB" id="A0A4Y3IT78"/>
<dbReference type="OrthoDB" id="9031471at2"/>
<evidence type="ECO:0000259" key="2">
    <source>
        <dbReference type="Pfam" id="PF07969"/>
    </source>
</evidence>
<dbReference type="InterPro" id="IPR013108">
    <property type="entry name" value="Amidohydro_3"/>
</dbReference>
<reference evidence="3 4" key="1">
    <citation type="submission" date="2019-06" db="EMBL/GenBank/DDBJ databases">
        <title>Whole genome shotgun sequence of Vibrio comitans NBRC 102076.</title>
        <authorList>
            <person name="Hosoyama A."/>
            <person name="Uohara A."/>
            <person name="Ohji S."/>
            <person name="Ichikawa N."/>
        </authorList>
    </citation>
    <scope>NUCLEOTIDE SEQUENCE [LARGE SCALE GENOMIC DNA]</scope>
    <source>
        <strain evidence="3 4">NBRC 102076</strain>
    </source>
</reference>
<dbReference type="SUPFAM" id="SSF51338">
    <property type="entry name" value="Composite domain of metallo-dependent hydrolases"/>
    <property type="match status" value="1"/>
</dbReference>
<dbReference type="PANTHER" id="PTHR22642">
    <property type="entry name" value="IMIDAZOLONEPROPIONASE"/>
    <property type="match status" value="1"/>
</dbReference>
<dbReference type="InterPro" id="IPR032466">
    <property type="entry name" value="Metal_Hydrolase"/>
</dbReference>
<dbReference type="SUPFAM" id="SSF51556">
    <property type="entry name" value="Metallo-dependent hydrolases"/>
    <property type="match status" value="1"/>
</dbReference>
<feature type="signal peptide" evidence="1">
    <location>
        <begin position="1"/>
        <end position="19"/>
    </location>
</feature>
<dbReference type="PANTHER" id="PTHR22642:SF2">
    <property type="entry name" value="PROTEIN LONG AFTER FAR-RED 3"/>
    <property type="match status" value="1"/>
</dbReference>
<dbReference type="InterPro" id="IPR033932">
    <property type="entry name" value="YtcJ-like"/>
</dbReference>
<proteinExistence type="predicted"/>
<protein>
    <submittedName>
        <fullName evidence="3">Amidohydrolase</fullName>
    </submittedName>
</protein>
<comment type="caution">
    <text evidence="3">The sequence shown here is derived from an EMBL/GenBank/DDBJ whole genome shotgun (WGS) entry which is preliminary data.</text>
</comment>
<dbReference type="Gene3D" id="3.20.20.140">
    <property type="entry name" value="Metal-dependent hydrolases"/>
    <property type="match status" value="1"/>
</dbReference>
<dbReference type="GO" id="GO:0016810">
    <property type="term" value="F:hydrolase activity, acting on carbon-nitrogen (but not peptide) bonds"/>
    <property type="evidence" value="ECO:0007669"/>
    <property type="project" value="InterPro"/>
</dbReference>
<feature type="domain" description="Amidohydrolase 3" evidence="2">
    <location>
        <begin position="77"/>
        <end position="570"/>
    </location>
</feature>
<sequence>MKRQFTIPTSLLCAFSLVACNGSSNKGTPVDADTVFYNGQIITMDSNETTASSLAVKEGKIVGLNVPVSNYSASDVELINLDNQTIVPGFIDAHGHFSMVAQSINYANLAPSPVGESDSIPLLVQSMQEFWEDRELAEGQWLVGTGYDDSLLAEQTHPTRYDLDQVSTEVPIVIVHVSFHLAVVNSKALELLEIDESTIDPEGGKIVRVEGTNIPNGVLEETAMYLAMGGLESAPQTPESTIEAFNLAQEYYASFGITTIQDGAASPASVRLYESLGNNDVLYLDIAAYPTWDAYTILGIEGYETSREYTNNFRIAGVKMILDGSPQGKTAFMTQPYLNPPAGESNDYVGYSTLTKTFLEQKLRGYLDSGTQFIIHTNGDASVDMLLDTLDGITVESDDFESIRPVSIHSQTSRDDQLKRMVEYNMIPSFFSAHTYFWGDWHRDEVFGLERAQRISPTRSASNFEIPYTTHNDSPVVDPDIIRLIYNTVNRVTRSGQTLGDAQKATPYEALASVTKNAAYQYFEDDTKGTLELGKIADLVILTDNPLTISPEKINQIKVVKTYKNGVNVYQQ</sequence>
<gene>
    <name evidence="3" type="ORF">VCO01S_34680</name>
</gene>
<keyword evidence="3" id="KW-0378">Hydrolase</keyword>
<dbReference type="CDD" id="cd01300">
    <property type="entry name" value="YtcJ_like"/>
    <property type="match status" value="1"/>
</dbReference>
<feature type="chain" id="PRO_5021437286" evidence="1">
    <location>
        <begin position="20"/>
        <end position="572"/>
    </location>
</feature>
<keyword evidence="1" id="KW-0732">Signal</keyword>
<dbReference type="PROSITE" id="PS51257">
    <property type="entry name" value="PROKAR_LIPOPROTEIN"/>
    <property type="match status" value="1"/>
</dbReference>
<evidence type="ECO:0000313" key="3">
    <source>
        <dbReference type="EMBL" id="GEA62275.1"/>
    </source>
</evidence>
<dbReference type="RefSeq" id="WP_141272909.1">
    <property type="nucleotide sequence ID" value="NZ_BJLH01000018.1"/>
</dbReference>
<name>A0A4Y3IT78_9VIBR</name>
<dbReference type="Gene3D" id="2.30.40.10">
    <property type="entry name" value="Urease, subunit C, domain 1"/>
    <property type="match status" value="1"/>
</dbReference>
<keyword evidence="4" id="KW-1185">Reference proteome</keyword>
<dbReference type="Pfam" id="PF07969">
    <property type="entry name" value="Amidohydro_3"/>
    <property type="match status" value="1"/>
</dbReference>
<evidence type="ECO:0000256" key="1">
    <source>
        <dbReference type="SAM" id="SignalP"/>
    </source>
</evidence>
<organism evidence="3 4">
    <name type="scientific">Vibrio comitans NBRC 102076</name>
    <dbReference type="NCBI Taxonomy" id="1219078"/>
    <lineage>
        <taxon>Bacteria</taxon>
        <taxon>Pseudomonadati</taxon>
        <taxon>Pseudomonadota</taxon>
        <taxon>Gammaproteobacteria</taxon>
        <taxon>Vibrionales</taxon>
        <taxon>Vibrionaceae</taxon>
        <taxon>Vibrio</taxon>
    </lineage>
</organism>
<accession>A0A4Y3IT78</accession>
<evidence type="ECO:0000313" key="4">
    <source>
        <dbReference type="Proteomes" id="UP000318242"/>
    </source>
</evidence>
<dbReference type="Gene3D" id="3.10.310.70">
    <property type="match status" value="1"/>
</dbReference>
<dbReference type="InterPro" id="IPR011059">
    <property type="entry name" value="Metal-dep_hydrolase_composite"/>
</dbReference>
<dbReference type="Proteomes" id="UP000318242">
    <property type="component" value="Unassembled WGS sequence"/>
</dbReference>